<keyword evidence="4" id="KW-0132">Cell division</keyword>
<keyword evidence="10" id="KW-0175">Coiled coil</keyword>
<comment type="caution">
    <text evidence="12">The sequence shown here is derived from an EMBL/GenBank/DDBJ whole genome shotgun (WGS) entry which is preliminary data.</text>
</comment>
<sequence length="240" mass="27757">MSSEEMKTDAERLGDEKNSVSTKDCEQLSDLHATKLPKAYEKLQNATEKAIKRLTSKTKVMPYIKEHFRTHYEADKKYFLEVYKSMMDQLEMMIKDEVNLQLEANDVKQLLADLERTIEESPATDRKWRPSGNPEEDVKAHLEKSTSEEVQQLEKILAALESQNKLLNSHVSRTDQKLENSMKTLQSHHQAWQKAASVMIDQETRQAFIDRYNIMNRGTRPMLESIGDNRQPNSKLSLTG</sequence>
<evidence type="ECO:0000256" key="6">
    <source>
        <dbReference type="ARBA" id="ARBA00022838"/>
    </source>
</evidence>
<dbReference type="GO" id="GO:0000444">
    <property type="term" value="C:MIS12/MIND type complex"/>
    <property type="evidence" value="ECO:0007669"/>
    <property type="project" value="InterPro"/>
</dbReference>
<evidence type="ECO:0000256" key="9">
    <source>
        <dbReference type="ARBA" id="ARBA00023328"/>
    </source>
</evidence>
<evidence type="ECO:0000256" key="2">
    <source>
        <dbReference type="ARBA" id="ARBA00004629"/>
    </source>
</evidence>
<keyword evidence="9" id="KW-0137">Centromere</keyword>
<evidence type="ECO:0000256" key="4">
    <source>
        <dbReference type="ARBA" id="ARBA00022618"/>
    </source>
</evidence>
<name>A0AAE1BDV3_9GAST</name>
<dbReference type="GO" id="GO:0007059">
    <property type="term" value="P:chromosome segregation"/>
    <property type="evidence" value="ECO:0007669"/>
    <property type="project" value="TreeGrafter"/>
</dbReference>
<keyword evidence="7" id="KW-0539">Nucleus</keyword>
<dbReference type="GO" id="GO:0051301">
    <property type="term" value="P:cell division"/>
    <property type="evidence" value="ECO:0007669"/>
    <property type="project" value="UniProtKB-KW"/>
</dbReference>
<comment type="subcellular location">
    <subcellularLocation>
        <location evidence="2">Chromosome</location>
        <location evidence="2">Centromere</location>
        <location evidence="2">Kinetochore</location>
    </subcellularLocation>
    <subcellularLocation>
        <location evidence="1">Nucleus</location>
    </subcellularLocation>
</comment>
<keyword evidence="3" id="KW-0158">Chromosome</keyword>
<dbReference type="EMBL" id="JAWDGP010000029">
    <property type="protein sequence ID" value="KAK3804290.1"/>
    <property type="molecule type" value="Genomic_DNA"/>
</dbReference>
<evidence type="ECO:0000313" key="12">
    <source>
        <dbReference type="EMBL" id="KAK3804290.1"/>
    </source>
</evidence>
<keyword evidence="5" id="KW-0498">Mitosis</keyword>
<evidence type="ECO:0000256" key="5">
    <source>
        <dbReference type="ARBA" id="ARBA00022776"/>
    </source>
</evidence>
<evidence type="ECO:0008006" key="14">
    <source>
        <dbReference type="Google" id="ProtNLM"/>
    </source>
</evidence>
<evidence type="ECO:0000256" key="1">
    <source>
        <dbReference type="ARBA" id="ARBA00004123"/>
    </source>
</evidence>
<feature type="region of interest" description="Disordered" evidence="11">
    <location>
        <begin position="1"/>
        <end position="26"/>
    </location>
</feature>
<evidence type="ECO:0000256" key="8">
    <source>
        <dbReference type="ARBA" id="ARBA00023306"/>
    </source>
</evidence>
<keyword evidence="8" id="KW-0131">Cell cycle</keyword>
<evidence type="ECO:0000256" key="11">
    <source>
        <dbReference type="SAM" id="MobiDB-lite"/>
    </source>
</evidence>
<organism evidence="12 13">
    <name type="scientific">Elysia crispata</name>
    <name type="common">lettuce slug</name>
    <dbReference type="NCBI Taxonomy" id="231223"/>
    <lineage>
        <taxon>Eukaryota</taxon>
        <taxon>Metazoa</taxon>
        <taxon>Spiralia</taxon>
        <taxon>Lophotrochozoa</taxon>
        <taxon>Mollusca</taxon>
        <taxon>Gastropoda</taxon>
        <taxon>Heterobranchia</taxon>
        <taxon>Euthyneura</taxon>
        <taxon>Panpulmonata</taxon>
        <taxon>Sacoglossa</taxon>
        <taxon>Placobranchoidea</taxon>
        <taxon>Plakobranchidae</taxon>
        <taxon>Elysia</taxon>
    </lineage>
</organism>
<keyword evidence="6" id="KW-0995">Kinetochore</keyword>
<dbReference type="AlphaFoldDB" id="A0AAE1BDV3"/>
<dbReference type="PANTHER" id="PTHR15459:SF3">
    <property type="entry name" value="POLYAMINE-MODULATED FACTOR 1"/>
    <property type="match status" value="1"/>
</dbReference>
<evidence type="ECO:0000256" key="3">
    <source>
        <dbReference type="ARBA" id="ARBA00022454"/>
    </source>
</evidence>
<evidence type="ECO:0000313" key="13">
    <source>
        <dbReference type="Proteomes" id="UP001283361"/>
    </source>
</evidence>
<dbReference type="Pfam" id="PF03980">
    <property type="entry name" value="Nnf1"/>
    <property type="match status" value="1"/>
</dbReference>
<proteinExistence type="predicted"/>
<reference evidence="12" key="1">
    <citation type="journal article" date="2023" name="G3 (Bethesda)">
        <title>A reference genome for the long-term kleptoplast-retaining sea slug Elysia crispata morphotype clarki.</title>
        <authorList>
            <person name="Eastman K.E."/>
            <person name="Pendleton A.L."/>
            <person name="Shaikh M.A."/>
            <person name="Suttiyut T."/>
            <person name="Ogas R."/>
            <person name="Tomko P."/>
            <person name="Gavelis G."/>
            <person name="Widhalm J.R."/>
            <person name="Wisecaver J.H."/>
        </authorList>
    </citation>
    <scope>NUCLEOTIDE SEQUENCE</scope>
    <source>
        <strain evidence="12">ECLA1</strain>
    </source>
</reference>
<dbReference type="PANTHER" id="PTHR15459">
    <property type="entry name" value="POLYAMINE-MODULATED FACTOR 1"/>
    <property type="match status" value="1"/>
</dbReference>
<keyword evidence="13" id="KW-1185">Reference proteome</keyword>
<accession>A0AAE1BDV3</accession>
<dbReference type="InterPro" id="IPR007128">
    <property type="entry name" value="PMF1/Nnf1"/>
</dbReference>
<dbReference type="Proteomes" id="UP001283361">
    <property type="component" value="Unassembled WGS sequence"/>
</dbReference>
<protein>
    <recommendedName>
        <fullName evidence="14">Polyamine-modulated factor 1</fullName>
    </recommendedName>
</protein>
<evidence type="ECO:0000256" key="7">
    <source>
        <dbReference type="ARBA" id="ARBA00023242"/>
    </source>
</evidence>
<gene>
    <name evidence="12" type="ORF">RRG08_040797</name>
</gene>
<feature type="coiled-coil region" evidence="10">
    <location>
        <begin position="97"/>
        <end position="170"/>
    </location>
</feature>
<evidence type="ECO:0000256" key="10">
    <source>
        <dbReference type="SAM" id="Coils"/>
    </source>
</evidence>
<dbReference type="GO" id="GO:0005634">
    <property type="term" value="C:nucleus"/>
    <property type="evidence" value="ECO:0007669"/>
    <property type="project" value="UniProtKB-SubCell"/>
</dbReference>